<gene>
    <name evidence="1" type="ORF">DSO57_1006626</name>
</gene>
<evidence type="ECO:0000313" key="2">
    <source>
        <dbReference type="Proteomes" id="UP001165960"/>
    </source>
</evidence>
<comment type="caution">
    <text evidence="1">The sequence shown here is derived from an EMBL/GenBank/DDBJ whole genome shotgun (WGS) entry which is preliminary data.</text>
</comment>
<sequence length="1017" mass="113089">MIEASPEGRSNAVQLLRRATKTRLTKSPPPSERSHLRKSHSFNAYPGFIPDPEIQERLRKQSVSALEETTSSSPTKPLLPLIEIPESPDSIPSTPTSSNHQRVKFRKSGLPSKKKLVQRKSKAIHAKVITSNRISKAYGKSRREPPPPVIAPDPLGFLASQFERKNEFPSDPSKPQGLQNPQEKLPQRRLVRRSRSFNELEFENLDRFDGNTLTSTNQRARELGVTPGITLNRSKSHRQIKRQPTEAPISAKELANIPLEGVPEITTGSPVAGLRRWLSVGRRDKMPSPASHPAPEASPPKPTRTIGRMRSLKWVGKKILPEATESSEKQSKNLIRSKTTLQNSPDDAKQFKLSRSHTERKGQGEVMRSLRHFFDFLSPKAKNGPPTDVQLVDSSVRKKVVENPELSLKELEIHDSVVSPPLERSFITASPEQTSNRIPTPNISDVSQEYFSIPPRNSRRPAGSQSLDEHHVSILDDRSFSTPPLQVEYVAPAFAVAAQLHFSPPSSPLDSAPLPHALVHRGSAKQILDSVTVKDRMLLLLDHVLIVAKAVSAGSQLVIKKVIWIDAITEVTTRYKDATSEDVPLVPDVPRKYQPVMMAAIRRFEIDPSSAISYLIARGAIKPDAAAIARLLHNTPELDRGMLGRLLSSDRSQDLLTAFLARFDLTRLRLDHALRILLQSMRLPISGGGTELLILNRFAHVWHHANLEPLPTFLPLLDVLPVTMALLELSRLGPASPPSLNNFLECSQPQMAPLLEQMYKSVMDHPISESRGSLPIGIGGRHATRFILGQASDPIWVRIPAPDPGLRILLHGSGMVCQPAELDFSDSDTQHFTVTGSYVGRCSLMFILMGHSTSRYEFIPPKAFIVEQPFMKHTLSLSFTSPAPGDSAFHEDIILASQAPLPSRRASAPQVPQHPPIVKKYLLGMNSQDELNRWLGILEHTIDLYQETQDEQAAQIEDEAQREAGLKGSDWMQHAEETSRLRHQAQTQAAINHFLPLLDRPMSPNKLVALASARYFP</sequence>
<proteinExistence type="predicted"/>
<keyword evidence="2" id="KW-1185">Reference proteome</keyword>
<protein>
    <submittedName>
        <fullName evidence="1">Uncharacterized protein</fullName>
    </submittedName>
</protein>
<dbReference type="EMBL" id="QTSX02003569">
    <property type="protein sequence ID" value="KAJ9070576.1"/>
    <property type="molecule type" value="Genomic_DNA"/>
</dbReference>
<dbReference type="Proteomes" id="UP001165960">
    <property type="component" value="Unassembled WGS sequence"/>
</dbReference>
<reference evidence="1" key="1">
    <citation type="submission" date="2022-04" db="EMBL/GenBank/DDBJ databases">
        <title>Genome of the entomopathogenic fungus Entomophthora muscae.</title>
        <authorList>
            <person name="Elya C."/>
            <person name="Lovett B.R."/>
            <person name="Lee E."/>
            <person name="Macias A.M."/>
            <person name="Hajek A.E."/>
            <person name="De Bivort B.L."/>
            <person name="Kasson M.T."/>
            <person name="De Fine Licht H.H."/>
            <person name="Stajich J.E."/>
        </authorList>
    </citation>
    <scope>NUCLEOTIDE SEQUENCE</scope>
    <source>
        <strain evidence="1">Berkeley</strain>
    </source>
</reference>
<accession>A0ACC2T7N1</accession>
<name>A0ACC2T7N1_9FUNG</name>
<organism evidence="1 2">
    <name type="scientific">Entomophthora muscae</name>
    <dbReference type="NCBI Taxonomy" id="34485"/>
    <lineage>
        <taxon>Eukaryota</taxon>
        <taxon>Fungi</taxon>
        <taxon>Fungi incertae sedis</taxon>
        <taxon>Zoopagomycota</taxon>
        <taxon>Entomophthoromycotina</taxon>
        <taxon>Entomophthoromycetes</taxon>
        <taxon>Entomophthorales</taxon>
        <taxon>Entomophthoraceae</taxon>
        <taxon>Entomophthora</taxon>
    </lineage>
</organism>
<evidence type="ECO:0000313" key="1">
    <source>
        <dbReference type="EMBL" id="KAJ9070576.1"/>
    </source>
</evidence>